<dbReference type="AlphaFoldDB" id="A0A1M5WA24"/>
<dbReference type="Proteomes" id="UP000184241">
    <property type="component" value="Unassembled WGS sequence"/>
</dbReference>
<protein>
    <submittedName>
        <fullName evidence="1">Uncharacterized protein</fullName>
    </submittedName>
</protein>
<dbReference type="EMBL" id="FQXU01000004">
    <property type="protein sequence ID" value="SHH84063.1"/>
    <property type="molecule type" value="Genomic_DNA"/>
</dbReference>
<accession>A0A1M5WA24</accession>
<proteinExistence type="predicted"/>
<gene>
    <name evidence="1" type="ORF">SAMN02745941_00983</name>
</gene>
<evidence type="ECO:0000313" key="1">
    <source>
        <dbReference type="EMBL" id="SHH84063.1"/>
    </source>
</evidence>
<dbReference type="RefSeq" id="WP_073017306.1">
    <property type="nucleotide sequence ID" value="NZ_FQXU01000004.1"/>
</dbReference>
<name>A0A1M5WA24_9CLOT</name>
<reference evidence="1 2" key="1">
    <citation type="submission" date="2016-11" db="EMBL/GenBank/DDBJ databases">
        <authorList>
            <person name="Jaros S."/>
            <person name="Januszkiewicz K."/>
            <person name="Wedrychowicz H."/>
        </authorList>
    </citation>
    <scope>NUCLEOTIDE SEQUENCE [LARGE SCALE GENOMIC DNA]</scope>
    <source>
        <strain evidence="1 2">DSM 6191</strain>
    </source>
</reference>
<organism evidence="1 2">
    <name type="scientific">Clostridium intestinale DSM 6191</name>
    <dbReference type="NCBI Taxonomy" id="1121320"/>
    <lineage>
        <taxon>Bacteria</taxon>
        <taxon>Bacillati</taxon>
        <taxon>Bacillota</taxon>
        <taxon>Clostridia</taxon>
        <taxon>Eubacteriales</taxon>
        <taxon>Clostridiaceae</taxon>
        <taxon>Clostridium</taxon>
    </lineage>
</organism>
<sequence length="543" mass="63966">MTEKSFGLCLNELLKIFNIKGSTLARGINVDSSLIYKWIRDKRVPSYNSSYINLITKFLCSNIYSSAQRNSINNLLREWSIKELYDESLDLDDIISKNLYESQGYSIEKFTEKRKVKETIHDYNIGRNSDVKNESLNAGYEYPQAPNHKENINIIYGHKNILYFALNMLEDAINITSIKDKNIFVTLNNNLDFLMKKDSFTLRWKSALIKALNLGWNVTYLINLNNNVDKVIAFIKDMRLIMNSPRFKIYYFRSEEKSFNLINELFIIKDFGTLVCFLSSKVNKLEHAFVFSSSVSTNILTTHFSSFFAACKPLFSYFPTQKLIKFQEKFAEVESMLGSRYCFKGDISTLSMPTGLYEKFLKLSNKTKEEIDNRVYLHNIRVNSFKEQIKYYKFKDIWFKESIEILVSKKKYAFDQYHILEDVIPTDEDIICHLENVIHMLESNKNFEIALIEQSKVDSVSKLYWMVKENSGILIETLKSDSKELFKFYDYDREINLFISEKSVIKAFENYFISIWNQIDNENKDKEKVINWLREQISNLKPK</sequence>
<evidence type="ECO:0000313" key="2">
    <source>
        <dbReference type="Proteomes" id="UP000184241"/>
    </source>
</evidence>